<dbReference type="EMBL" id="JAMKFB020000021">
    <property type="protein sequence ID" value="KAL0163396.1"/>
    <property type="molecule type" value="Genomic_DNA"/>
</dbReference>
<keyword evidence="5" id="KW-1185">Reference proteome</keyword>
<proteinExistence type="predicted"/>
<dbReference type="SUPFAM" id="SSF101912">
    <property type="entry name" value="Sema domain"/>
    <property type="match status" value="1"/>
</dbReference>
<dbReference type="Proteomes" id="UP001529510">
    <property type="component" value="Unassembled WGS sequence"/>
</dbReference>
<feature type="domain" description="Sema" evidence="3">
    <location>
        <begin position="1"/>
        <end position="65"/>
    </location>
</feature>
<feature type="non-terminal residue" evidence="4">
    <location>
        <position position="1"/>
    </location>
</feature>
<evidence type="ECO:0000256" key="2">
    <source>
        <dbReference type="PROSITE-ProRule" id="PRU00352"/>
    </source>
</evidence>
<dbReference type="PROSITE" id="PS51004">
    <property type="entry name" value="SEMA"/>
    <property type="match status" value="1"/>
</dbReference>
<dbReference type="InterPro" id="IPR015943">
    <property type="entry name" value="WD40/YVTN_repeat-like_dom_sf"/>
</dbReference>
<organism evidence="4 5">
    <name type="scientific">Cirrhinus mrigala</name>
    <name type="common">Mrigala</name>
    <dbReference type="NCBI Taxonomy" id="683832"/>
    <lineage>
        <taxon>Eukaryota</taxon>
        <taxon>Metazoa</taxon>
        <taxon>Chordata</taxon>
        <taxon>Craniata</taxon>
        <taxon>Vertebrata</taxon>
        <taxon>Euteleostomi</taxon>
        <taxon>Actinopterygii</taxon>
        <taxon>Neopterygii</taxon>
        <taxon>Teleostei</taxon>
        <taxon>Ostariophysi</taxon>
        <taxon>Cypriniformes</taxon>
        <taxon>Cyprinidae</taxon>
        <taxon>Labeoninae</taxon>
        <taxon>Labeonini</taxon>
        <taxon>Cirrhinus</taxon>
    </lineage>
</organism>
<evidence type="ECO:0000313" key="4">
    <source>
        <dbReference type="EMBL" id="KAL0163396.1"/>
    </source>
</evidence>
<reference evidence="4 5" key="1">
    <citation type="submission" date="2024-05" db="EMBL/GenBank/DDBJ databases">
        <title>Genome sequencing and assembly of Indian major carp, Cirrhinus mrigala (Hamilton, 1822).</title>
        <authorList>
            <person name="Mohindra V."/>
            <person name="Chowdhury L.M."/>
            <person name="Lal K."/>
            <person name="Jena J.K."/>
        </authorList>
    </citation>
    <scope>NUCLEOTIDE SEQUENCE [LARGE SCALE GENOMIC DNA]</scope>
    <source>
        <strain evidence="4">CM1030</strain>
        <tissue evidence="4">Blood</tissue>
    </source>
</reference>
<evidence type="ECO:0000256" key="1">
    <source>
        <dbReference type="ARBA" id="ARBA00023180"/>
    </source>
</evidence>
<evidence type="ECO:0000259" key="3">
    <source>
        <dbReference type="PROSITE" id="PS51004"/>
    </source>
</evidence>
<comment type="caution">
    <text evidence="4">The sequence shown here is derived from an EMBL/GenBank/DDBJ whole genome shotgun (WGS) entry which is preliminary data.</text>
</comment>
<dbReference type="InterPro" id="IPR036352">
    <property type="entry name" value="Semap_dom_sf"/>
</dbReference>
<dbReference type="AlphaFoldDB" id="A0ABD0NQH6"/>
<dbReference type="Pfam" id="PF01403">
    <property type="entry name" value="Sema"/>
    <property type="match status" value="1"/>
</dbReference>
<dbReference type="Gene3D" id="2.130.10.10">
    <property type="entry name" value="YVTN repeat-like/Quinoprotein amine dehydrogenase"/>
    <property type="match status" value="1"/>
</dbReference>
<keyword evidence="1" id="KW-0325">Glycoprotein</keyword>
<dbReference type="InterPro" id="IPR027231">
    <property type="entry name" value="Semaphorin"/>
</dbReference>
<gene>
    <name evidence="4" type="ORF">M9458_042792</name>
</gene>
<feature type="non-terminal residue" evidence="4">
    <location>
        <position position="65"/>
    </location>
</feature>
<name>A0ABD0NQH6_CIRMR</name>
<protein>
    <recommendedName>
        <fullName evidence="3">Sema domain-containing protein</fullName>
    </recommendedName>
</protein>
<comment type="caution">
    <text evidence="2">Lacks conserved residue(s) required for the propagation of feature annotation.</text>
</comment>
<sequence length="65" mass="7234">NINSSLQLPDKTLQFVKDHPLLEDPVLPIGNGPRLITKDVNYTQIAVQRVQALDGNVYDVIFTST</sequence>
<accession>A0ABD0NQH6</accession>
<evidence type="ECO:0000313" key="5">
    <source>
        <dbReference type="Proteomes" id="UP001529510"/>
    </source>
</evidence>
<dbReference type="GO" id="GO:0007399">
    <property type="term" value="P:nervous system development"/>
    <property type="evidence" value="ECO:0007669"/>
    <property type="project" value="UniProtKB-ARBA"/>
</dbReference>
<dbReference type="PANTHER" id="PTHR11036:SF18">
    <property type="entry name" value="SEMAPHORIN-4D"/>
    <property type="match status" value="1"/>
</dbReference>
<dbReference type="InterPro" id="IPR001627">
    <property type="entry name" value="Semap_dom"/>
</dbReference>
<dbReference type="PANTHER" id="PTHR11036">
    <property type="entry name" value="SEMAPHORIN"/>
    <property type="match status" value="1"/>
</dbReference>